<evidence type="ECO:0000256" key="2">
    <source>
        <dbReference type="ARBA" id="ARBA00022827"/>
    </source>
</evidence>
<reference evidence="6" key="1">
    <citation type="submission" date="2024-07" db="EMBL/GenBank/DDBJ databases">
        <title>Two chromosome-level genome assemblies of Korean endemic species Abeliophyllum distichum and Forsythia ovata (Oleaceae).</title>
        <authorList>
            <person name="Jang H."/>
        </authorList>
    </citation>
    <scope>NUCLEOTIDE SEQUENCE [LARGE SCALE GENOMIC DNA]</scope>
</reference>
<name>A0ABD1S0N1_9LAMI</name>
<gene>
    <name evidence="5" type="ORF">Fot_38007</name>
</gene>
<evidence type="ECO:0000259" key="4">
    <source>
        <dbReference type="Pfam" id="PF08031"/>
    </source>
</evidence>
<dbReference type="InterPro" id="IPR012951">
    <property type="entry name" value="BBE"/>
</dbReference>
<evidence type="ECO:0000313" key="5">
    <source>
        <dbReference type="EMBL" id="KAL2494250.1"/>
    </source>
</evidence>
<evidence type="ECO:0000313" key="6">
    <source>
        <dbReference type="Proteomes" id="UP001604277"/>
    </source>
</evidence>
<feature type="compositionally biased region" description="Basic and acidic residues" evidence="3">
    <location>
        <begin position="185"/>
        <end position="203"/>
    </location>
</feature>
<comment type="caution">
    <text evidence="5">The sequence shown here is derived from an EMBL/GenBank/DDBJ whole genome shotgun (WGS) entry which is preliminary data.</text>
</comment>
<keyword evidence="1" id="KW-0285">Flavoprotein</keyword>
<keyword evidence="6" id="KW-1185">Reference proteome</keyword>
<dbReference type="Pfam" id="PF08031">
    <property type="entry name" value="BBE"/>
    <property type="match status" value="1"/>
</dbReference>
<dbReference type="AlphaFoldDB" id="A0ABD1S0N1"/>
<keyword evidence="2" id="KW-0274">FAD</keyword>
<dbReference type="Proteomes" id="UP001604277">
    <property type="component" value="Unassembled WGS sequence"/>
</dbReference>
<proteinExistence type="predicted"/>
<feature type="compositionally biased region" description="Polar residues" evidence="3">
    <location>
        <begin position="253"/>
        <end position="264"/>
    </location>
</feature>
<protein>
    <submittedName>
        <fullName evidence="5">BBE domain-containing protein</fullName>
    </submittedName>
</protein>
<dbReference type="Gene3D" id="3.30.465.10">
    <property type="match status" value="1"/>
</dbReference>
<dbReference type="PANTHER" id="PTHR32448">
    <property type="entry name" value="OS08G0158400 PROTEIN"/>
    <property type="match status" value="1"/>
</dbReference>
<feature type="region of interest" description="Disordered" evidence="3">
    <location>
        <begin position="163"/>
        <end position="264"/>
    </location>
</feature>
<evidence type="ECO:0000256" key="3">
    <source>
        <dbReference type="SAM" id="MobiDB-lite"/>
    </source>
</evidence>
<dbReference type="InterPro" id="IPR016169">
    <property type="entry name" value="FAD-bd_PCMH_sub2"/>
</dbReference>
<sequence>MAPYVSKYPRTAYFNYRDLDIGMNNQRNTSFKQASVWGFKYFKNNFRRLVRVKTEVDPSNFFRNEQSIPPYLDGERSTCQWLEPRPLINIQRSDAVFEAPPPPMFLLWLPHHLLRLFLLTSRPLRFSCLWPPLRPTPSLPLPNQALTLQSLKLSPHVLRIEATSKGKSDEGTGADGETESQPGSKFEKLSSEFQHTEHIEEPQKSGSDFAIEDEEEKESSADEDNVFSGEHDASVHFTHAQKGKQKVDERSIKCSNITDFPTQH</sequence>
<feature type="compositionally biased region" description="Acidic residues" evidence="3">
    <location>
        <begin position="210"/>
        <end position="225"/>
    </location>
</feature>
<feature type="domain" description="Berberine/berberine-like" evidence="4">
    <location>
        <begin position="12"/>
        <end position="69"/>
    </location>
</feature>
<dbReference type="EMBL" id="JBFOLJ010000011">
    <property type="protein sequence ID" value="KAL2494250.1"/>
    <property type="molecule type" value="Genomic_DNA"/>
</dbReference>
<evidence type="ECO:0000256" key="1">
    <source>
        <dbReference type="ARBA" id="ARBA00022630"/>
    </source>
</evidence>
<organism evidence="5 6">
    <name type="scientific">Forsythia ovata</name>
    <dbReference type="NCBI Taxonomy" id="205694"/>
    <lineage>
        <taxon>Eukaryota</taxon>
        <taxon>Viridiplantae</taxon>
        <taxon>Streptophyta</taxon>
        <taxon>Embryophyta</taxon>
        <taxon>Tracheophyta</taxon>
        <taxon>Spermatophyta</taxon>
        <taxon>Magnoliopsida</taxon>
        <taxon>eudicotyledons</taxon>
        <taxon>Gunneridae</taxon>
        <taxon>Pentapetalae</taxon>
        <taxon>asterids</taxon>
        <taxon>lamiids</taxon>
        <taxon>Lamiales</taxon>
        <taxon>Oleaceae</taxon>
        <taxon>Forsythieae</taxon>
        <taxon>Forsythia</taxon>
    </lineage>
</organism>
<accession>A0ABD1S0N1</accession>